<evidence type="ECO:0000259" key="1">
    <source>
        <dbReference type="PROSITE" id="PS51186"/>
    </source>
</evidence>
<evidence type="ECO:0000313" key="3">
    <source>
        <dbReference type="Proteomes" id="UP001064087"/>
    </source>
</evidence>
<dbReference type="Gene3D" id="3.40.630.30">
    <property type="match status" value="1"/>
</dbReference>
<dbReference type="InterPro" id="IPR000182">
    <property type="entry name" value="GNAT_dom"/>
</dbReference>
<dbReference type="Pfam" id="PF00583">
    <property type="entry name" value="Acetyltransf_1"/>
    <property type="match status" value="1"/>
</dbReference>
<dbReference type="RefSeq" id="WP_165195726.1">
    <property type="nucleotide sequence ID" value="NZ_CP106738.1"/>
</dbReference>
<name>A0ABY6DFV0_9RHOB</name>
<dbReference type="SUPFAM" id="SSF55729">
    <property type="entry name" value="Acyl-CoA N-acyltransferases (Nat)"/>
    <property type="match status" value="1"/>
</dbReference>
<keyword evidence="3" id="KW-1185">Reference proteome</keyword>
<sequence>MSAPRPARLHHVPQLTAILWAFSRRAPWLPRVRARRTDLRLMAKITHRGWVRIVPGRRGPVGFIARDGARIHALYVHPRAHRSGLGTTLLEDAKSRSKRLELWVAEANHPARAFYAAHDFTEAARTEGGGNDENLPDILMVWPPEERAQARSAQP</sequence>
<dbReference type="EMBL" id="CP106738">
    <property type="protein sequence ID" value="UXX85037.1"/>
    <property type="molecule type" value="Genomic_DNA"/>
</dbReference>
<protein>
    <submittedName>
        <fullName evidence="2">GNAT family N-acetyltransferase</fullName>
    </submittedName>
</protein>
<accession>A0ABY6DFV0</accession>
<dbReference type="Proteomes" id="UP001064087">
    <property type="component" value="Chromosome"/>
</dbReference>
<dbReference type="PROSITE" id="PS51186">
    <property type="entry name" value="GNAT"/>
    <property type="match status" value="1"/>
</dbReference>
<reference evidence="2" key="1">
    <citation type="submission" date="2022-10" db="EMBL/GenBank/DDBJ databases">
        <title>Roseovarius pelagicus sp. nov., isolated from Arctic seawater.</title>
        <authorList>
            <person name="Hong Y.W."/>
            <person name="Hwang C.Y."/>
        </authorList>
    </citation>
    <scope>NUCLEOTIDE SEQUENCE</scope>
    <source>
        <strain evidence="2">HL-MP18</strain>
    </source>
</reference>
<gene>
    <name evidence="2" type="ORF">N7U68_10515</name>
</gene>
<dbReference type="InterPro" id="IPR016181">
    <property type="entry name" value="Acyl_CoA_acyltransferase"/>
</dbReference>
<dbReference type="CDD" id="cd04301">
    <property type="entry name" value="NAT_SF"/>
    <property type="match status" value="1"/>
</dbReference>
<organism evidence="2 3">
    <name type="scientific">Roseovarius pelagicus</name>
    <dbReference type="NCBI Taxonomy" id="2980108"/>
    <lineage>
        <taxon>Bacteria</taxon>
        <taxon>Pseudomonadati</taxon>
        <taxon>Pseudomonadota</taxon>
        <taxon>Alphaproteobacteria</taxon>
        <taxon>Rhodobacterales</taxon>
        <taxon>Roseobacteraceae</taxon>
        <taxon>Roseovarius</taxon>
    </lineage>
</organism>
<proteinExistence type="predicted"/>
<feature type="domain" description="N-acetyltransferase" evidence="1">
    <location>
        <begin position="1"/>
        <end position="145"/>
    </location>
</feature>
<evidence type="ECO:0000313" key="2">
    <source>
        <dbReference type="EMBL" id="UXX85037.1"/>
    </source>
</evidence>